<dbReference type="RefSeq" id="WP_095642311.1">
    <property type="nucleotide sequence ID" value="NZ_LMVO01000023.1"/>
</dbReference>
<evidence type="ECO:0000259" key="2">
    <source>
        <dbReference type="Pfam" id="PF17863"/>
    </source>
</evidence>
<protein>
    <submittedName>
        <fullName evidence="3">ATPase</fullName>
    </submittedName>
</protein>
<name>A0AAX0Q7P5_9EURY</name>
<dbReference type="InterPro" id="IPR050764">
    <property type="entry name" value="CbbQ/NirQ/NorQ/GpvN"/>
</dbReference>
<evidence type="ECO:0000259" key="1">
    <source>
        <dbReference type="Pfam" id="PF07726"/>
    </source>
</evidence>
<sequence length="321" mass="35537">MTEKQNIDTIRTFHDDLKKRLHQCIIGYDDLMDLLTIALLSDGALLMEGVPGTAKTTLCKFFAQNIGGDFGRLQGAVDILPMDVIGVQKYQQDTNKFIFSKGPIFSNLFLVDEINRMTPKAQGALLEALAERQVTIDNETICLPAPFIVIATQNPYEMEGTFNLIESQKDRFTLSYRIKHLDVAEEVSVLKKGMAGSLNPGILDSKDKLVEDPSEILAMQAMVRSVYASDDILSYIGDLVEATRNHPDIKLGISTRGSLALLRSAMANAAIQGRAYVIPDDVKYLVPFAFAHRIIMKRESALSKITVDSVIDDILQTVPVK</sequence>
<dbReference type="PANTHER" id="PTHR42759">
    <property type="entry name" value="MOXR FAMILY PROTEIN"/>
    <property type="match status" value="1"/>
</dbReference>
<keyword evidence="4" id="KW-1185">Reference proteome</keyword>
<organism evidence="3 4">
    <name type="scientific">Methanocorpusculum parvum</name>
    <dbReference type="NCBI Taxonomy" id="2193"/>
    <lineage>
        <taxon>Archaea</taxon>
        <taxon>Methanobacteriati</taxon>
        <taxon>Methanobacteriota</taxon>
        <taxon>Stenosarchaea group</taxon>
        <taxon>Methanomicrobia</taxon>
        <taxon>Methanomicrobiales</taxon>
        <taxon>Methanocorpusculaceae</taxon>
        <taxon>Methanocorpusculum</taxon>
    </lineage>
</organism>
<evidence type="ECO:0000313" key="3">
    <source>
        <dbReference type="EMBL" id="PAV09171.1"/>
    </source>
</evidence>
<feature type="domain" description="ATPase AAA-3" evidence="1">
    <location>
        <begin position="45"/>
        <end position="174"/>
    </location>
</feature>
<dbReference type="GO" id="GO:0016887">
    <property type="term" value="F:ATP hydrolysis activity"/>
    <property type="evidence" value="ECO:0007669"/>
    <property type="project" value="InterPro"/>
</dbReference>
<dbReference type="InterPro" id="IPR041628">
    <property type="entry name" value="ChlI/MoxR_AAA_lid"/>
</dbReference>
<dbReference type="SUPFAM" id="SSF52540">
    <property type="entry name" value="P-loop containing nucleoside triphosphate hydrolases"/>
    <property type="match status" value="1"/>
</dbReference>
<proteinExistence type="predicted"/>
<dbReference type="PANTHER" id="PTHR42759:SF5">
    <property type="entry name" value="METHANOL DEHYDROGENASE REGULATOR"/>
    <property type="match status" value="1"/>
</dbReference>
<dbReference type="Pfam" id="PF17863">
    <property type="entry name" value="AAA_lid_2"/>
    <property type="match status" value="1"/>
</dbReference>
<dbReference type="InterPro" id="IPR011703">
    <property type="entry name" value="ATPase_AAA-3"/>
</dbReference>
<gene>
    <name evidence="3" type="ORF">ASJ83_02060</name>
</gene>
<dbReference type="Pfam" id="PF07726">
    <property type="entry name" value="AAA_3"/>
    <property type="match status" value="1"/>
</dbReference>
<dbReference type="CDD" id="cd00009">
    <property type="entry name" value="AAA"/>
    <property type="match status" value="1"/>
</dbReference>
<feature type="domain" description="ChlI/MoxR AAA lid" evidence="2">
    <location>
        <begin position="242"/>
        <end position="314"/>
    </location>
</feature>
<dbReference type="PIRSF" id="PIRSF002849">
    <property type="entry name" value="AAA_ATPase_chaperone_MoxR_prd"/>
    <property type="match status" value="1"/>
</dbReference>
<evidence type="ECO:0000313" key="4">
    <source>
        <dbReference type="Proteomes" id="UP000243820"/>
    </source>
</evidence>
<accession>A0AAX0Q7P5</accession>
<dbReference type="Gene3D" id="3.40.50.300">
    <property type="entry name" value="P-loop containing nucleotide triphosphate hydrolases"/>
    <property type="match status" value="1"/>
</dbReference>
<dbReference type="InterPro" id="IPR027417">
    <property type="entry name" value="P-loop_NTPase"/>
</dbReference>
<dbReference type="GO" id="GO:0005524">
    <property type="term" value="F:ATP binding"/>
    <property type="evidence" value="ECO:0007669"/>
    <property type="project" value="InterPro"/>
</dbReference>
<dbReference type="AlphaFoldDB" id="A0AAX0Q7P5"/>
<dbReference type="Gene3D" id="1.10.8.80">
    <property type="entry name" value="Magnesium chelatase subunit I, C-Terminal domain"/>
    <property type="match status" value="1"/>
</dbReference>
<dbReference type="Proteomes" id="UP000243820">
    <property type="component" value="Unassembled WGS sequence"/>
</dbReference>
<comment type="caution">
    <text evidence="3">The sequence shown here is derived from an EMBL/GenBank/DDBJ whole genome shotgun (WGS) entry which is preliminary data.</text>
</comment>
<reference evidence="3 4" key="1">
    <citation type="journal article" date="2017" name="BMC Genomics">
        <title>Genomic analysis of methanogenic archaea reveals a shift towards energy conservation.</title>
        <authorList>
            <person name="Gilmore S.P."/>
            <person name="Henske J.K."/>
            <person name="Sexton J.A."/>
            <person name="Solomon K.V."/>
            <person name="Seppala S."/>
            <person name="Yoo J.I."/>
            <person name="Huyett L.M."/>
            <person name="Pressman A."/>
            <person name="Cogan J.Z."/>
            <person name="Kivenson V."/>
            <person name="Peng X."/>
            <person name="Tan Y."/>
            <person name="Valentine D.L."/>
            <person name="O'Malley M.A."/>
        </authorList>
    </citation>
    <scope>NUCLEOTIDE SEQUENCE [LARGE SCALE GENOMIC DNA]</scope>
    <source>
        <strain evidence="3 4">XII</strain>
    </source>
</reference>
<dbReference type="EMBL" id="LMVO01000023">
    <property type="protein sequence ID" value="PAV09171.1"/>
    <property type="molecule type" value="Genomic_DNA"/>
</dbReference>